<dbReference type="Proteomes" id="UP000278673">
    <property type="component" value="Unassembled WGS sequence"/>
</dbReference>
<dbReference type="InterPro" id="IPR012223">
    <property type="entry name" value="TEII"/>
</dbReference>
<dbReference type="InterPro" id="IPR029058">
    <property type="entry name" value="AB_hydrolase_fold"/>
</dbReference>
<reference evidence="3 4" key="1">
    <citation type="submission" date="2018-10" db="EMBL/GenBank/DDBJ databases">
        <title>Isolation, diversity and antifungal activity of actinobacteria from wheat.</title>
        <authorList>
            <person name="Han C."/>
        </authorList>
    </citation>
    <scope>NUCLEOTIDE SEQUENCE [LARGE SCALE GENOMIC DNA]</scope>
    <source>
        <strain evidence="3 4">NEAU-YY642</strain>
    </source>
</reference>
<evidence type="ECO:0000313" key="3">
    <source>
        <dbReference type="EMBL" id="RMI36242.1"/>
    </source>
</evidence>
<protein>
    <submittedName>
        <fullName evidence="3">Thioesterase</fullName>
    </submittedName>
</protein>
<evidence type="ECO:0000313" key="4">
    <source>
        <dbReference type="Proteomes" id="UP000278673"/>
    </source>
</evidence>
<dbReference type="EMBL" id="RFFJ01000150">
    <property type="protein sequence ID" value="RMI36242.1"/>
    <property type="molecule type" value="Genomic_DNA"/>
</dbReference>
<dbReference type="PANTHER" id="PTHR11487:SF0">
    <property type="entry name" value="S-ACYL FATTY ACID SYNTHASE THIOESTERASE, MEDIUM CHAIN"/>
    <property type="match status" value="1"/>
</dbReference>
<comment type="caution">
    <text evidence="3">The sequence shown here is derived from an EMBL/GenBank/DDBJ whole genome shotgun (WGS) entry which is preliminary data.</text>
</comment>
<dbReference type="Pfam" id="PF00975">
    <property type="entry name" value="Thioesterase"/>
    <property type="match status" value="1"/>
</dbReference>
<dbReference type="InterPro" id="IPR001031">
    <property type="entry name" value="Thioesterase"/>
</dbReference>
<accession>A0A3M2LFJ2</accession>
<dbReference type="PANTHER" id="PTHR11487">
    <property type="entry name" value="THIOESTERASE"/>
    <property type="match status" value="1"/>
</dbReference>
<comment type="similarity">
    <text evidence="1">Belongs to the thioesterase family.</text>
</comment>
<organism evidence="3 4">
    <name type="scientific">Streptomyces triticirhizae</name>
    <dbReference type="NCBI Taxonomy" id="2483353"/>
    <lineage>
        <taxon>Bacteria</taxon>
        <taxon>Bacillati</taxon>
        <taxon>Actinomycetota</taxon>
        <taxon>Actinomycetes</taxon>
        <taxon>Kitasatosporales</taxon>
        <taxon>Streptomycetaceae</taxon>
        <taxon>Streptomyces</taxon>
    </lineage>
</organism>
<feature type="domain" description="Thioesterase" evidence="2">
    <location>
        <begin position="27"/>
        <end position="238"/>
    </location>
</feature>
<proteinExistence type="inferred from homology"/>
<name>A0A3M2LFJ2_9ACTN</name>
<dbReference type="Gene3D" id="3.40.50.1820">
    <property type="entry name" value="alpha/beta hydrolase"/>
    <property type="match status" value="1"/>
</dbReference>
<keyword evidence="4" id="KW-1185">Reference proteome</keyword>
<evidence type="ECO:0000259" key="2">
    <source>
        <dbReference type="Pfam" id="PF00975"/>
    </source>
</evidence>
<dbReference type="AlphaFoldDB" id="A0A3M2LFJ2"/>
<evidence type="ECO:0000256" key="1">
    <source>
        <dbReference type="ARBA" id="ARBA00007169"/>
    </source>
</evidence>
<dbReference type="GO" id="GO:0008610">
    <property type="term" value="P:lipid biosynthetic process"/>
    <property type="evidence" value="ECO:0007669"/>
    <property type="project" value="TreeGrafter"/>
</dbReference>
<dbReference type="SUPFAM" id="SSF53474">
    <property type="entry name" value="alpha/beta-Hydrolases"/>
    <property type="match status" value="1"/>
</dbReference>
<sequence>MNAPVTIRRASARWLSVCEGPPGSPLVLVAPFAGGGRAFYREWERLFSPWARLCFVTPPGRDHRIREPASTDLDRFLPRLVAACAELVDGQPYTVFGHSMGAMLGYEIASGLRDLGLPEPDHLVVSGLCSPDTPLPGRPLEEADDRELLAELAALMELPTAGPMYELLAAMLPTARADFTLCERYRWRPRPPLTTGITALWSVDDPLTTQEGVAAWARHTTGGFRELRFGGPHFFIRGLGGVVADALSAPHRGASPGRETHP</sequence>
<gene>
    <name evidence="3" type="ORF">EBN88_22035</name>
</gene>